<accession>A0A3B0V2K6</accession>
<feature type="domain" description="SnoaL-like" evidence="1">
    <location>
        <begin position="13"/>
        <end position="81"/>
    </location>
</feature>
<name>A0A3B0V2K6_9ZZZZ</name>
<evidence type="ECO:0000313" key="2">
    <source>
        <dbReference type="EMBL" id="VAW32097.1"/>
    </source>
</evidence>
<dbReference type="InterPro" id="IPR037401">
    <property type="entry name" value="SnoaL-like"/>
</dbReference>
<reference evidence="2" key="1">
    <citation type="submission" date="2018-06" db="EMBL/GenBank/DDBJ databases">
        <authorList>
            <person name="Zhirakovskaya E."/>
        </authorList>
    </citation>
    <scope>NUCLEOTIDE SEQUENCE</scope>
</reference>
<sequence>MLTEKQAKTLANHWIESWNTHDLEQIMSHYDENIILISPVAATILNDPIGVIFGKTALRAYFKKGLEAYPELNFQLIDVLWGLNSVMLYYINQKGTKTAEFMEIGLTGKVSKVVANYNG</sequence>
<dbReference type="SUPFAM" id="SSF54427">
    <property type="entry name" value="NTF2-like"/>
    <property type="match status" value="1"/>
</dbReference>
<dbReference type="InterPro" id="IPR032710">
    <property type="entry name" value="NTF2-like_dom_sf"/>
</dbReference>
<organism evidence="2">
    <name type="scientific">hydrothermal vent metagenome</name>
    <dbReference type="NCBI Taxonomy" id="652676"/>
    <lineage>
        <taxon>unclassified sequences</taxon>
        <taxon>metagenomes</taxon>
        <taxon>ecological metagenomes</taxon>
    </lineage>
</organism>
<dbReference type="Gene3D" id="3.10.450.50">
    <property type="match status" value="1"/>
</dbReference>
<dbReference type="Pfam" id="PF12680">
    <property type="entry name" value="SnoaL_2"/>
    <property type="match status" value="1"/>
</dbReference>
<dbReference type="AlphaFoldDB" id="A0A3B0V2K6"/>
<gene>
    <name evidence="2" type="ORF">MNBD_CHLOROFLEXI01-5326</name>
</gene>
<dbReference type="EMBL" id="UOEU01000321">
    <property type="protein sequence ID" value="VAW32097.1"/>
    <property type="molecule type" value="Genomic_DNA"/>
</dbReference>
<protein>
    <recommendedName>
        <fullName evidence="1">SnoaL-like domain-containing protein</fullName>
    </recommendedName>
</protein>
<evidence type="ECO:0000259" key="1">
    <source>
        <dbReference type="Pfam" id="PF12680"/>
    </source>
</evidence>
<proteinExistence type="predicted"/>